<keyword evidence="1" id="KW-0614">Plasmid</keyword>
<dbReference type="EMBL" id="CP002404">
    <property type="protein sequence ID" value="ADU24017.1"/>
    <property type="molecule type" value="Genomic_DNA"/>
</dbReference>
<sequence length="106" mass="12405">MAEAERNILVIIRGIPSVHLKGHVSRHFIIGGMRYEYTTGTQECSEEEFIAACESKGWKCMIENNIIYIQGKHHKVFIEPEGMVFIDGYPYSIEDQIYEQNKKFRY</sequence>
<organism evidence="1 2">
    <name type="scientific">Ruminococcus albus (strain ATCC 27210 / DSM 20455 / JCM 14654 / NCDO 2250 / 7)</name>
    <dbReference type="NCBI Taxonomy" id="697329"/>
    <lineage>
        <taxon>Bacteria</taxon>
        <taxon>Bacillati</taxon>
        <taxon>Bacillota</taxon>
        <taxon>Clostridia</taxon>
        <taxon>Eubacteriales</taxon>
        <taxon>Oscillospiraceae</taxon>
        <taxon>Ruminococcus</taxon>
    </lineage>
</organism>
<dbReference type="Proteomes" id="UP000006919">
    <property type="component" value="Plasmid pRUMAL01"/>
</dbReference>
<protein>
    <submittedName>
        <fullName evidence="1">Uncharacterized protein</fullName>
    </submittedName>
</protein>
<proteinExistence type="predicted"/>
<dbReference type="AlphaFoldDB" id="E6UK21"/>
<dbReference type="RefSeq" id="WP_013483566.1">
    <property type="nucleotide sequence ID" value="NC_014824.1"/>
</dbReference>
<accession>E6UK21</accession>
<name>E6UK21_RUMA7</name>
<reference evidence="2" key="1">
    <citation type="journal article" date="2011" name="J. Bacteriol.">
        <title>Complete genome of the cellulolytic ruminal bacterium Ruminococcus albus 7.</title>
        <authorList>
            <person name="Suen G."/>
            <person name="Stevenson D.M."/>
            <person name="Bruce D.C."/>
            <person name="Chertkov O."/>
            <person name="Copeland A."/>
            <person name="Cheng J.F."/>
            <person name="Detter C."/>
            <person name="Detter J.C."/>
            <person name="Goodwin L.A."/>
            <person name="Han C.S."/>
            <person name="Hauser L.J."/>
            <person name="Ivanova N.N."/>
            <person name="Kyrpides N.C."/>
            <person name="Land M.L."/>
            <person name="Lapidus A."/>
            <person name="Lucas S."/>
            <person name="Ovchinnikova G."/>
            <person name="Pitluck S."/>
            <person name="Tapia R."/>
            <person name="Woyke T."/>
            <person name="Boyum J."/>
            <person name="Mead D."/>
            <person name="Weimer P.J."/>
        </authorList>
    </citation>
    <scope>NUCLEOTIDE SEQUENCE [LARGE SCALE GENOMIC DNA]</scope>
    <source>
        <strain evidence="2">ATCC 27210 / DSM 20455 / JCM 14654 / NCDO 2250 / 7</strain>
        <plasmid evidence="2">pRUMAL01</plasmid>
    </source>
</reference>
<dbReference type="KEGG" id="ral:Rumal_3576"/>
<dbReference type="HOGENOM" id="CLU_2221286_0_0_9"/>
<geneLocation type="plasmid" evidence="1 2">
    <name>pRUMAL01</name>
</geneLocation>
<evidence type="ECO:0000313" key="1">
    <source>
        <dbReference type="EMBL" id="ADU24017.1"/>
    </source>
</evidence>
<gene>
    <name evidence="1" type="ordered locus">Rumal_3576</name>
</gene>
<evidence type="ECO:0000313" key="2">
    <source>
        <dbReference type="Proteomes" id="UP000006919"/>
    </source>
</evidence>